<dbReference type="AlphaFoldDB" id="A0A177EGZ4"/>
<name>A0A177EGZ4_9MICR</name>
<accession>A0A177EGZ4</accession>
<gene>
    <name evidence="3" type="ORF">NEDG_01657</name>
</gene>
<keyword evidence="4" id="KW-1185">Reference proteome</keyword>
<sequence>MGLVLGRRSSVREVIQALETTIEHKQKEIKRAKHTSKRLIGFLSKTAILLNLLSVAVVWVCKEAMSFKTLIKGFGAVVALDLSMVVLGGLISRVYGYRVSAKTRALEALKTKQRKNIEDLKRETKYYETHGIIEKYERPVFQEEEPEEDVVEKIVSFI</sequence>
<dbReference type="RefSeq" id="XP_067544965.1">
    <property type="nucleotide sequence ID" value="XM_067689075.1"/>
</dbReference>
<evidence type="ECO:0000256" key="1">
    <source>
        <dbReference type="SAM" id="Coils"/>
    </source>
</evidence>
<keyword evidence="2" id="KW-0472">Membrane</keyword>
<proteinExistence type="predicted"/>
<dbReference type="OrthoDB" id="1725934at2759"/>
<evidence type="ECO:0000313" key="3">
    <source>
        <dbReference type="EMBL" id="OAG31244.1"/>
    </source>
</evidence>
<feature type="transmembrane region" description="Helical" evidence="2">
    <location>
        <begin position="73"/>
        <end position="95"/>
    </location>
</feature>
<keyword evidence="1" id="KW-0175">Coiled coil</keyword>
<dbReference type="EMBL" id="LTDL01000021">
    <property type="protein sequence ID" value="OAG31244.1"/>
    <property type="molecule type" value="Genomic_DNA"/>
</dbReference>
<evidence type="ECO:0000313" key="4">
    <source>
        <dbReference type="Proteomes" id="UP000185944"/>
    </source>
</evidence>
<dbReference type="Proteomes" id="UP000185944">
    <property type="component" value="Unassembled WGS sequence"/>
</dbReference>
<comment type="caution">
    <text evidence="3">The sequence shown here is derived from an EMBL/GenBank/DDBJ whole genome shotgun (WGS) entry which is preliminary data.</text>
</comment>
<dbReference type="VEuPathDB" id="MicrosporidiaDB:NEDG_01657"/>
<organism evidence="3 4">
    <name type="scientific">Nematocida displodere</name>
    <dbReference type="NCBI Taxonomy" id="1805483"/>
    <lineage>
        <taxon>Eukaryota</taxon>
        <taxon>Fungi</taxon>
        <taxon>Fungi incertae sedis</taxon>
        <taxon>Microsporidia</taxon>
        <taxon>Nematocida</taxon>
    </lineage>
</organism>
<keyword evidence="2" id="KW-0812">Transmembrane</keyword>
<reference evidence="3 4" key="1">
    <citation type="submission" date="2016-02" db="EMBL/GenBank/DDBJ databases">
        <title>Discovery of a natural microsporidian pathogen with a broad tissue tropism in Caenorhabditis elegans.</title>
        <authorList>
            <person name="Luallen R.J."/>
            <person name="Reinke A.W."/>
            <person name="Tong L."/>
            <person name="Botts M.R."/>
            <person name="Felix M.-A."/>
            <person name="Troemel E.R."/>
        </authorList>
    </citation>
    <scope>NUCLEOTIDE SEQUENCE [LARGE SCALE GENOMIC DNA]</scope>
    <source>
        <strain evidence="3 4">JUm2807</strain>
    </source>
</reference>
<dbReference type="GeneID" id="93648007"/>
<keyword evidence="2" id="KW-1133">Transmembrane helix</keyword>
<protein>
    <submittedName>
        <fullName evidence="3">Uncharacterized protein</fullName>
    </submittedName>
</protein>
<feature type="transmembrane region" description="Helical" evidence="2">
    <location>
        <begin position="39"/>
        <end position="61"/>
    </location>
</feature>
<evidence type="ECO:0000256" key="2">
    <source>
        <dbReference type="SAM" id="Phobius"/>
    </source>
</evidence>
<feature type="coiled-coil region" evidence="1">
    <location>
        <begin position="8"/>
        <end position="35"/>
    </location>
</feature>